<comment type="caution">
    <text evidence="1">The sequence shown here is derived from an EMBL/GenBank/DDBJ whole genome shotgun (WGS) entry which is preliminary data.</text>
</comment>
<proteinExistence type="predicted"/>
<dbReference type="HOGENOM" id="CLU_3131329_0_0_11"/>
<dbReference type="EMBL" id="AWSD01000029">
    <property type="protein sequence ID" value="ERH23218.1"/>
    <property type="molecule type" value="Genomic_DNA"/>
</dbReference>
<evidence type="ECO:0000313" key="1">
    <source>
        <dbReference type="EMBL" id="ERH23218.1"/>
    </source>
</evidence>
<dbReference type="PATRIC" id="fig|1227262.3.peg.191"/>
<dbReference type="Proteomes" id="UP000016498">
    <property type="component" value="Unassembled WGS sequence"/>
</dbReference>
<reference evidence="1 2" key="1">
    <citation type="submission" date="2013-06" db="EMBL/GenBank/DDBJ databases">
        <authorList>
            <person name="Weinstock G."/>
            <person name="Sodergren E."/>
            <person name="Lobos E.A."/>
            <person name="Fulton L."/>
            <person name="Fulton R."/>
            <person name="Courtney L."/>
            <person name="Fronick C."/>
            <person name="O'Laughlin M."/>
            <person name="Godfrey J."/>
            <person name="Wilson R.M."/>
            <person name="Miner T."/>
            <person name="Farmer C."/>
            <person name="Delehaunty K."/>
            <person name="Cordes M."/>
            <person name="Minx P."/>
            <person name="Tomlinson C."/>
            <person name="Chen J."/>
            <person name="Wollam A."/>
            <person name="Pepin K.H."/>
            <person name="Bhonagiri V."/>
            <person name="Zhang X."/>
            <person name="Warren W."/>
            <person name="Mitreva M."/>
            <person name="Mardis E.R."/>
            <person name="Wilson R.K."/>
        </authorList>
    </citation>
    <scope>NUCLEOTIDE SEQUENCE [LARGE SCALE GENOMIC DNA]</scope>
    <source>
        <strain evidence="1 2">F0510</strain>
    </source>
</reference>
<sequence length="49" mass="5282">MPLAEYVVAHSRTARGRGMCEMRETVLTTAPTVLSTTARRAGFMAGLGR</sequence>
<name>U1RU99_9ACTO</name>
<organism evidence="1 2">
    <name type="scientific">Actinomyces johnsonii F0510</name>
    <dbReference type="NCBI Taxonomy" id="1227262"/>
    <lineage>
        <taxon>Bacteria</taxon>
        <taxon>Bacillati</taxon>
        <taxon>Actinomycetota</taxon>
        <taxon>Actinomycetes</taxon>
        <taxon>Actinomycetales</taxon>
        <taxon>Actinomycetaceae</taxon>
        <taxon>Actinomyces</taxon>
    </lineage>
</organism>
<gene>
    <name evidence="1" type="ORF">HMPREF1549_00252</name>
</gene>
<dbReference type="AlphaFoldDB" id="U1RU99"/>
<protein>
    <submittedName>
        <fullName evidence="1">Uncharacterized protein</fullName>
    </submittedName>
</protein>
<accession>U1RU99</accession>
<evidence type="ECO:0000313" key="2">
    <source>
        <dbReference type="Proteomes" id="UP000016498"/>
    </source>
</evidence>